<dbReference type="RefSeq" id="WP_023927435.1">
    <property type="nucleotide sequence ID" value="NZ_KI669454.1"/>
</dbReference>
<feature type="compositionally biased region" description="Polar residues" evidence="1">
    <location>
        <begin position="52"/>
        <end position="67"/>
    </location>
</feature>
<dbReference type="InterPro" id="IPR002718">
    <property type="entry name" value="OMP_Helicobacter"/>
</dbReference>
<dbReference type="HOGENOM" id="CLU_926769_0_0_7"/>
<protein>
    <recommendedName>
        <fullName evidence="4">Outer membrane protein beta-barrel domain-containing protein</fullName>
    </recommendedName>
</protein>
<gene>
    <name evidence="2" type="ORF">HMPREF2086_00710</name>
</gene>
<feature type="region of interest" description="Disordered" evidence="1">
    <location>
        <begin position="31"/>
        <end position="72"/>
    </location>
</feature>
<name>V8C9E9_9HELI</name>
<dbReference type="Pfam" id="PF01856">
    <property type="entry name" value="HP_OMP"/>
    <property type="match status" value="1"/>
</dbReference>
<dbReference type="PATRIC" id="fig|1357400.3.peg.981"/>
<evidence type="ECO:0000313" key="2">
    <source>
        <dbReference type="EMBL" id="ETD23964.1"/>
    </source>
</evidence>
<dbReference type="SUPFAM" id="SSF56925">
    <property type="entry name" value="OMPA-like"/>
    <property type="match status" value="1"/>
</dbReference>
<feature type="region of interest" description="Disordered" evidence="1">
    <location>
        <begin position="1"/>
        <end position="20"/>
    </location>
</feature>
<dbReference type="Proteomes" id="UP000018731">
    <property type="component" value="Unassembled WGS sequence"/>
</dbReference>
<comment type="caution">
    <text evidence="2">The sequence shown here is derived from an EMBL/GenBank/DDBJ whole genome shotgun (WGS) entry which is preliminary data.</text>
</comment>
<dbReference type="OrthoDB" id="5319509at2"/>
<feature type="compositionally biased region" description="Basic and acidic residues" evidence="1">
    <location>
        <begin position="34"/>
        <end position="51"/>
    </location>
</feature>
<keyword evidence="3" id="KW-1185">Reference proteome</keyword>
<accession>V8C9E9</accession>
<feature type="compositionally biased region" description="Polar residues" evidence="1">
    <location>
        <begin position="1"/>
        <end position="12"/>
    </location>
</feature>
<evidence type="ECO:0000313" key="3">
    <source>
        <dbReference type="Proteomes" id="UP000018731"/>
    </source>
</evidence>
<dbReference type="InterPro" id="IPR011250">
    <property type="entry name" value="OMP/PagP_B-barrel"/>
</dbReference>
<evidence type="ECO:0008006" key="4">
    <source>
        <dbReference type="Google" id="ProtNLM"/>
    </source>
</evidence>
<organism evidence="2 3">
    <name type="scientific">Helicobacter macacae MIT 99-5501</name>
    <dbReference type="NCBI Taxonomy" id="1357400"/>
    <lineage>
        <taxon>Bacteria</taxon>
        <taxon>Pseudomonadati</taxon>
        <taxon>Campylobacterota</taxon>
        <taxon>Epsilonproteobacteria</taxon>
        <taxon>Campylobacterales</taxon>
        <taxon>Helicobacteraceae</taxon>
        <taxon>Helicobacter</taxon>
    </lineage>
</organism>
<proteinExistence type="predicted"/>
<reference evidence="2 3" key="1">
    <citation type="journal article" date="2014" name="Genome Announc.">
        <title>Draft genome sequences of six enterohepatic helicobacter species isolated from humans and one from rhesus macaques.</title>
        <authorList>
            <person name="Shen Z."/>
            <person name="Sheh A."/>
            <person name="Young S.K."/>
            <person name="Abouelliel A."/>
            <person name="Ward D.V."/>
            <person name="Earl A.M."/>
            <person name="Fox J.G."/>
        </authorList>
    </citation>
    <scope>NUCLEOTIDE SEQUENCE [LARGE SCALE GENOMIC DNA]</scope>
    <source>
        <strain evidence="2 3">MIT 99-5501</strain>
    </source>
</reference>
<dbReference type="AlphaFoldDB" id="V8C9E9"/>
<evidence type="ECO:0000256" key="1">
    <source>
        <dbReference type="SAM" id="MobiDB-lite"/>
    </source>
</evidence>
<sequence length="263" mass="29064">MLQAQTPQNPQSTDEKIKQLEKELRLLELQKQIDQAKKEQSSNKPADKATDDSSATSPAQSTQNTPQKPAKHYDYGYDRSGSFVGVELGYGELLSSTSAAAYKEKDGGFKYGLLLGYNKFFVKYFGIRFYGNANVTQVKDKASSDWLFRLNYGVNLDAIANFLATDYADFGAFVGLGVGGQTYFFTGQNKEVLDAFESAGGKVSYTSVDVGLNVGLRTNIAKHFGIEVAARVPFIKHNLLDESKGAYVLQETYSISARLLWNY</sequence>
<dbReference type="EMBL" id="AZJI01000004">
    <property type="protein sequence ID" value="ETD23964.1"/>
    <property type="molecule type" value="Genomic_DNA"/>
</dbReference>